<dbReference type="Proteomes" id="UP000468943">
    <property type="component" value="Unassembled WGS sequence"/>
</dbReference>
<organism evidence="1 2">
    <name type="scientific">Pontixanthobacter gangjinensis</name>
    <dbReference type="NCBI Taxonomy" id="1028742"/>
    <lineage>
        <taxon>Bacteria</taxon>
        <taxon>Pseudomonadati</taxon>
        <taxon>Pseudomonadota</taxon>
        <taxon>Alphaproteobacteria</taxon>
        <taxon>Sphingomonadales</taxon>
        <taxon>Erythrobacteraceae</taxon>
        <taxon>Pontixanthobacter</taxon>
    </lineage>
</organism>
<sequence>MSTTGLEVFDKTLQSTHIWLDEIMEEIGPDRGLAWKVLSVVLQTLRDRLPVELAAHFGAQLPLLVRGTYYAGFDPSKMPANWHTADEFRQHIEDGLSDARAISATAAIEAIVGVLDRHLSSGQVEKVYRALPKPIREIWPSFVPWDG</sequence>
<dbReference type="Pfam" id="PF10025">
    <property type="entry name" value="DUF2267"/>
    <property type="match status" value="1"/>
</dbReference>
<reference evidence="1 2" key="1">
    <citation type="submission" date="2019-12" db="EMBL/GenBank/DDBJ databases">
        <title>Genomic-based taxomic classification of the family Erythrobacteraceae.</title>
        <authorList>
            <person name="Xu L."/>
        </authorList>
    </citation>
    <scope>NUCLEOTIDE SEQUENCE [LARGE SCALE GENOMIC DNA]</scope>
    <source>
        <strain evidence="1 2">JCM 17802</strain>
    </source>
</reference>
<dbReference type="Gene3D" id="1.10.490.110">
    <property type="entry name" value="Uncharacterized conserved protein DUF2267"/>
    <property type="match status" value="1"/>
</dbReference>
<gene>
    <name evidence="1" type="ORF">GRI36_10315</name>
</gene>
<proteinExistence type="predicted"/>
<comment type="caution">
    <text evidence="1">The sequence shown here is derived from an EMBL/GenBank/DDBJ whole genome shotgun (WGS) entry which is preliminary data.</text>
</comment>
<protein>
    <submittedName>
        <fullName evidence="1">DUF2267 domain-containing protein</fullName>
    </submittedName>
</protein>
<keyword evidence="2" id="KW-1185">Reference proteome</keyword>
<dbReference type="InterPro" id="IPR018727">
    <property type="entry name" value="DUF2267"/>
</dbReference>
<evidence type="ECO:0000313" key="1">
    <source>
        <dbReference type="EMBL" id="MXO57275.1"/>
    </source>
</evidence>
<name>A0A6I4SNA8_9SPHN</name>
<dbReference type="AlphaFoldDB" id="A0A6I4SNA8"/>
<dbReference type="EMBL" id="WTYS01000001">
    <property type="protein sequence ID" value="MXO57275.1"/>
    <property type="molecule type" value="Genomic_DNA"/>
</dbReference>
<dbReference type="InterPro" id="IPR038282">
    <property type="entry name" value="DUF2267_sf"/>
</dbReference>
<evidence type="ECO:0000313" key="2">
    <source>
        <dbReference type="Proteomes" id="UP000468943"/>
    </source>
</evidence>
<accession>A0A6I4SNA8</accession>
<dbReference type="OrthoDB" id="20942at2"/>
<dbReference type="RefSeq" id="WP_160598380.1">
    <property type="nucleotide sequence ID" value="NZ_WTYS01000001.1"/>
</dbReference>